<evidence type="ECO:0000256" key="8">
    <source>
        <dbReference type="ARBA" id="ARBA00042384"/>
    </source>
</evidence>
<evidence type="ECO:0000256" key="3">
    <source>
        <dbReference type="ARBA" id="ARBA00022771"/>
    </source>
</evidence>
<dbReference type="SMART" id="SM00356">
    <property type="entry name" value="ZnF_C3H1"/>
    <property type="match status" value="1"/>
</dbReference>
<keyword evidence="13" id="KW-1185">Reference proteome</keyword>
<sequence length="456" mass="48905">MVVCKFFLQGTCKFGNTCKFDHTLSDPYHYVNPNAGGGTSILRQPAAAYVKPNQTSAPIDTATLVKSVVNEAIAAEKGGQWPLTCYAPFKEKPAFPGLEDTSFEEVRLGFYEARDNGALDQYTRKIQEMLQTRMMQLKALQNPSPDIVKILQNIYDTPVNGANNFAGNAFPSPTANNTPFGGNSNKPFVQTTNSVFGGNSTSVFGGFPQNSQVGGSIFQNAAPQQSTFQPQPQQSIFGGQTTSPFGSAPQSNAFGGSPQNTASIFSPTPFGQTTNSIFGGNQPQPPQPQQSGIFGGNQPQPQPQQPSGIFGGNQTPQQASGIFGGNQNPQSTGGSIFGGNQPQPQTQSVFGQNFAQNQAQLAQPQNPYGGPQAFVQPPQNQPQAFAQSPLTQTTQSVFKPVFGGTPNVPASTFEVDASIYSKFEDLSPEEVDWFRRENFDVGSIPEKPPTYEMCHQ</sequence>
<feature type="compositionally biased region" description="Polar residues" evidence="10">
    <location>
        <begin position="236"/>
        <end position="281"/>
    </location>
</feature>
<organism evidence="12 13">
    <name type="scientific">Brassicogethes aeneus</name>
    <name type="common">Rape pollen beetle</name>
    <name type="synonym">Meligethes aeneus</name>
    <dbReference type="NCBI Taxonomy" id="1431903"/>
    <lineage>
        <taxon>Eukaryota</taxon>
        <taxon>Metazoa</taxon>
        <taxon>Ecdysozoa</taxon>
        <taxon>Arthropoda</taxon>
        <taxon>Hexapoda</taxon>
        <taxon>Insecta</taxon>
        <taxon>Pterygota</taxon>
        <taxon>Neoptera</taxon>
        <taxon>Endopterygota</taxon>
        <taxon>Coleoptera</taxon>
        <taxon>Polyphaga</taxon>
        <taxon>Cucujiformia</taxon>
        <taxon>Nitidulidae</taxon>
        <taxon>Meligethinae</taxon>
        <taxon>Brassicogethes</taxon>
    </lineage>
</organism>
<evidence type="ECO:0000256" key="2">
    <source>
        <dbReference type="ARBA" id="ARBA00022723"/>
    </source>
</evidence>
<dbReference type="GO" id="GO:0008270">
    <property type="term" value="F:zinc ion binding"/>
    <property type="evidence" value="ECO:0007669"/>
    <property type="project" value="UniProtKB-KW"/>
</dbReference>
<reference evidence="12" key="1">
    <citation type="submission" date="2021-12" db="EMBL/GenBank/DDBJ databases">
        <authorList>
            <person name="King R."/>
        </authorList>
    </citation>
    <scope>NUCLEOTIDE SEQUENCE</scope>
</reference>
<evidence type="ECO:0000256" key="5">
    <source>
        <dbReference type="ARBA" id="ARBA00023242"/>
    </source>
</evidence>
<dbReference type="OrthoDB" id="20729at2759"/>
<evidence type="ECO:0000256" key="7">
    <source>
        <dbReference type="ARBA" id="ARBA00039886"/>
    </source>
</evidence>
<evidence type="ECO:0000256" key="6">
    <source>
        <dbReference type="ARBA" id="ARBA00037262"/>
    </source>
</evidence>
<evidence type="ECO:0000256" key="4">
    <source>
        <dbReference type="ARBA" id="ARBA00022833"/>
    </source>
</evidence>
<dbReference type="GO" id="GO:0031965">
    <property type="term" value="C:nuclear membrane"/>
    <property type="evidence" value="ECO:0007669"/>
    <property type="project" value="UniProtKB-SubCell"/>
</dbReference>
<feature type="region of interest" description="Disordered" evidence="10">
    <location>
        <begin position="362"/>
        <end position="387"/>
    </location>
</feature>
<evidence type="ECO:0000259" key="11">
    <source>
        <dbReference type="PROSITE" id="PS50103"/>
    </source>
</evidence>
<evidence type="ECO:0000256" key="10">
    <source>
        <dbReference type="SAM" id="MobiDB-lite"/>
    </source>
</evidence>
<dbReference type="Pfam" id="PF00642">
    <property type="entry name" value="zf-CCCH"/>
    <property type="match status" value="1"/>
</dbReference>
<dbReference type="PROSITE" id="PS50103">
    <property type="entry name" value="ZF_C3H1"/>
    <property type="match status" value="1"/>
</dbReference>
<keyword evidence="2 9" id="KW-0479">Metal-binding</keyword>
<evidence type="ECO:0000313" key="13">
    <source>
        <dbReference type="Proteomes" id="UP001154078"/>
    </source>
</evidence>
<gene>
    <name evidence="12" type="ORF">MELIAE_LOCUS13212</name>
</gene>
<evidence type="ECO:0000256" key="1">
    <source>
        <dbReference type="ARBA" id="ARBA00004335"/>
    </source>
</evidence>
<accession>A0A9P0FQD7</accession>
<dbReference type="InterPro" id="IPR000571">
    <property type="entry name" value="Znf_CCCH"/>
</dbReference>
<keyword evidence="5" id="KW-0539">Nucleus</keyword>
<dbReference type="PANTHER" id="PTHR46527:SF1">
    <property type="entry name" value="NUCLEOPORIN NUP42"/>
    <property type="match status" value="1"/>
</dbReference>
<dbReference type="Pfam" id="PF13634">
    <property type="entry name" value="Nucleoporin_FG"/>
    <property type="match status" value="1"/>
</dbReference>
<dbReference type="GO" id="GO:0005643">
    <property type="term" value="C:nuclear pore"/>
    <property type="evidence" value="ECO:0007669"/>
    <property type="project" value="UniProtKB-ARBA"/>
</dbReference>
<comment type="function">
    <text evidence="6">Required for the export of mRNAs containing poly(A) tails from the nucleus into the cytoplasm.</text>
</comment>
<dbReference type="InterPro" id="IPR051767">
    <property type="entry name" value="Nucleoporin_NUP42"/>
</dbReference>
<feature type="region of interest" description="Disordered" evidence="10">
    <location>
        <begin position="224"/>
        <end position="347"/>
    </location>
</feature>
<dbReference type="InterPro" id="IPR036855">
    <property type="entry name" value="Znf_CCCH_sf"/>
</dbReference>
<feature type="domain" description="C3H1-type" evidence="11">
    <location>
        <begin position="1"/>
        <end position="25"/>
    </location>
</feature>
<dbReference type="Gene3D" id="4.10.1000.10">
    <property type="entry name" value="Zinc finger, CCCH-type"/>
    <property type="match status" value="1"/>
</dbReference>
<feature type="zinc finger region" description="C3H1-type" evidence="9">
    <location>
        <begin position="1"/>
        <end position="25"/>
    </location>
</feature>
<dbReference type="InterPro" id="IPR025574">
    <property type="entry name" value="Nucleoporin_FG_rpt"/>
</dbReference>
<dbReference type="SUPFAM" id="SSF90229">
    <property type="entry name" value="CCCH zinc finger"/>
    <property type="match status" value="1"/>
</dbReference>
<evidence type="ECO:0000256" key="9">
    <source>
        <dbReference type="PROSITE-ProRule" id="PRU00723"/>
    </source>
</evidence>
<keyword evidence="4 9" id="KW-0862">Zinc</keyword>
<dbReference type="Proteomes" id="UP001154078">
    <property type="component" value="Chromosome 9"/>
</dbReference>
<name>A0A9P0FQD7_BRAAE</name>
<protein>
    <recommendedName>
        <fullName evidence="7">Nucleoporin NUP42</fullName>
    </recommendedName>
    <alternativeName>
        <fullName evidence="8">Nucleoporin-like protein 2</fullName>
    </alternativeName>
</protein>
<dbReference type="EMBL" id="OV121140">
    <property type="protein sequence ID" value="CAH0564740.1"/>
    <property type="molecule type" value="Genomic_DNA"/>
</dbReference>
<dbReference type="AlphaFoldDB" id="A0A9P0FQD7"/>
<proteinExistence type="predicted"/>
<evidence type="ECO:0000313" key="12">
    <source>
        <dbReference type="EMBL" id="CAH0564740.1"/>
    </source>
</evidence>
<feature type="compositionally biased region" description="Low complexity" evidence="10">
    <location>
        <begin position="224"/>
        <end position="235"/>
    </location>
</feature>
<comment type="subcellular location">
    <subcellularLocation>
        <location evidence="1">Nucleus membrane</location>
        <topology evidence="1">Peripheral membrane protein</topology>
        <orientation evidence="1">Cytoplasmic side</orientation>
    </subcellularLocation>
</comment>
<keyword evidence="3 9" id="KW-0863">Zinc-finger</keyword>
<feature type="compositionally biased region" description="Polar residues" evidence="10">
    <location>
        <begin position="312"/>
        <end position="347"/>
    </location>
</feature>
<dbReference type="PANTHER" id="PTHR46527">
    <property type="entry name" value="NUCLEOPORIN-LIKE PROTEIN 2"/>
    <property type="match status" value="1"/>
</dbReference>